<keyword evidence="2" id="KW-1185">Reference proteome</keyword>
<sequence>MLSKEAYLEQTEDAVRKMFQVVQEYRELFRSSLSPVAVLRYSNEEDFDEEYEKWRSSPEIEKKFAAAQLAKEELDGKLFSLHVVAGSILQIAYQAIAMYQDEQELEERYQNLLDGMRKVGNGAKKFFAGRDVRNVPLGLVVFAGRNQYNHLDAGSDLMVLNRNIFRALSHYEKEEYNYVNPAFDLQNDNLLSYSSNILSALEWDSFEQYQSDIKNLLNVA</sequence>
<dbReference type="EMBL" id="BNAH01000008">
    <property type="protein sequence ID" value="GHE91488.1"/>
    <property type="molecule type" value="Genomic_DNA"/>
</dbReference>
<name>A0ABQ3IVS6_9GAMM</name>
<organism evidence="1 2">
    <name type="scientific">Thalassotalea profundi</name>
    <dbReference type="NCBI Taxonomy" id="2036687"/>
    <lineage>
        <taxon>Bacteria</taxon>
        <taxon>Pseudomonadati</taxon>
        <taxon>Pseudomonadota</taxon>
        <taxon>Gammaproteobacteria</taxon>
        <taxon>Alteromonadales</taxon>
        <taxon>Colwelliaceae</taxon>
        <taxon>Thalassotalea</taxon>
    </lineage>
</organism>
<dbReference type="Proteomes" id="UP000626370">
    <property type="component" value="Unassembled WGS sequence"/>
</dbReference>
<protein>
    <submittedName>
        <fullName evidence="1">Uncharacterized protein</fullName>
    </submittedName>
</protein>
<gene>
    <name evidence="1" type="ORF">GCM10011501_21080</name>
</gene>
<evidence type="ECO:0000313" key="2">
    <source>
        <dbReference type="Proteomes" id="UP000626370"/>
    </source>
</evidence>
<reference evidence="2" key="1">
    <citation type="journal article" date="2019" name="Int. J. Syst. Evol. Microbiol.">
        <title>The Global Catalogue of Microorganisms (GCM) 10K type strain sequencing project: providing services to taxonomists for standard genome sequencing and annotation.</title>
        <authorList>
            <consortium name="The Broad Institute Genomics Platform"/>
            <consortium name="The Broad Institute Genome Sequencing Center for Infectious Disease"/>
            <person name="Wu L."/>
            <person name="Ma J."/>
        </authorList>
    </citation>
    <scope>NUCLEOTIDE SEQUENCE [LARGE SCALE GENOMIC DNA]</scope>
    <source>
        <strain evidence="2">CGMCC 1.15922</strain>
    </source>
</reference>
<accession>A0ABQ3IVS6</accession>
<proteinExistence type="predicted"/>
<evidence type="ECO:0000313" key="1">
    <source>
        <dbReference type="EMBL" id="GHE91488.1"/>
    </source>
</evidence>
<comment type="caution">
    <text evidence="1">The sequence shown here is derived from an EMBL/GenBank/DDBJ whole genome shotgun (WGS) entry which is preliminary data.</text>
</comment>